<keyword evidence="1" id="KW-0472">Membrane</keyword>
<proteinExistence type="predicted"/>
<comment type="caution">
    <text evidence="3">The sequence shown here is derived from an EMBL/GenBank/DDBJ whole genome shotgun (WGS) entry which is preliminary data.</text>
</comment>
<organism evidence="3 4">
    <name type="scientific">Kingdonia uniflora</name>
    <dbReference type="NCBI Taxonomy" id="39325"/>
    <lineage>
        <taxon>Eukaryota</taxon>
        <taxon>Viridiplantae</taxon>
        <taxon>Streptophyta</taxon>
        <taxon>Embryophyta</taxon>
        <taxon>Tracheophyta</taxon>
        <taxon>Spermatophyta</taxon>
        <taxon>Magnoliopsida</taxon>
        <taxon>Ranunculales</taxon>
        <taxon>Circaeasteraceae</taxon>
        <taxon>Kingdonia</taxon>
    </lineage>
</organism>
<dbReference type="PANTHER" id="PTHR45708">
    <property type="entry name" value="ENDOCHITINASE"/>
    <property type="match status" value="1"/>
</dbReference>
<accession>A0A7J7M2G6</accession>
<dbReference type="InterPro" id="IPR001223">
    <property type="entry name" value="Glyco_hydro18_cat"/>
</dbReference>
<evidence type="ECO:0000256" key="1">
    <source>
        <dbReference type="SAM" id="Phobius"/>
    </source>
</evidence>
<dbReference type="PROSITE" id="PS51910">
    <property type="entry name" value="GH18_2"/>
    <property type="match status" value="1"/>
</dbReference>
<evidence type="ECO:0000259" key="2">
    <source>
        <dbReference type="PROSITE" id="PS51910"/>
    </source>
</evidence>
<evidence type="ECO:0000313" key="4">
    <source>
        <dbReference type="Proteomes" id="UP000541444"/>
    </source>
</evidence>
<dbReference type="OrthoDB" id="6020543at2759"/>
<dbReference type="Gene3D" id="3.20.20.80">
    <property type="entry name" value="Glycosidases"/>
    <property type="match status" value="1"/>
</dbReference>
<dbReference type="GO" id="GO:0004568">
    <property type="term" value="F:chitinase activity"/>
    <property type="evidence" value="ECO:0007669"/>
    <property type="project" value="TreeGrafter"/>
</dbReference>
<dbReference type="GO" id="GO:0005576">
    <property type="term" value="C:extracellular region"/>
    <property type="evidence" value="ECO:0007669"/>
    <property type="project" value="TreeGrafter"/>
</dbReference>
<feature type="domain" description="GH18" evidence="2">
    <location>
        <begin position="1"/>
        <end position="161"/>
    </location>
</feature>
<dbReference type="GO" id="GO:0005975">
    <property type="term" value="P:carbohydrate metabolic process"/>
    <property type="evidence" value="ECO:0007669"/>
    <property type="project" value="InterPro"/>
</dbReference>
<keyword evidence="1" id="KW-0812">Transmembrane</keyword>
<keyword evidence="1" id="KW-1133">Transmembrane helix</keyword>
<dbReference type="InterPro" id="IPR050542">
    <property type="entry name" value="Glycosyl_Hydrlase18_Chitinase"/>
</dbReference>
<dbReference type="Proteomes" id="UP000541444">
    <property type="component" value="Unassembled WGS sequence"/>
</dbReference>
<dbReference type="EMBL" id="JACGCM010001805">
    <property type="protein sequence ID" value="KAF6149047.1"/>
    <property type="molecule type" value="Genomic_DNA"/>
</dbReference>
<name>A0A7J7M2G6_9MAGN</name>
<protein>
    <recommendedName>
        <fullName evidence="2">GH18 domain-containing protein</fullName>
    </recommendedName>
</protein>
<dbReference type="PANTHER" id="PTHR45708:SF65">
    <property type="entry name" value="CHITINASE"/>
    <property type="match status" value="1"/>
</dbReference>
<sequence length="165" mass="18193">MASQSSIVYLLLFSLMVAYNVGGIVIYWGQNGIEGTLAEACATGNYAFIGDALKTSFFDYVWVQFYNNPLYQYTQGALSNLEDAWKQWTSSIPVIKIFLGLPPQAAVSGFIPASDLSSSVLPGIEGSSKYGGVMLWSKYYDDLDGYSFAIKSHIRNSIRSPTYML</sequence>
<dbReference type="InterPro" id="IPR017853">
    <property type="entry name" value="GH"/>
</dbReference>
<gene>
    <name evidence="3" type="ORF">GIB67_018625</name>
</gene>
<dbReference type="AlphaFoldDB" id="A0A7J7M2G6"/>
<evidence type="ECO:0000313" key="3">
    <source>
        <dbReference type="EMBL" id="KAF6149047.1"/>
    </source>
</evidence>
<dbReference type="SUPFAM" id="SSF51445">
    <property type="entry name" value="(Trans)glycosidases"/>
    <property type="match status" value="1"/>
</dbReference>
<feature type="transmembrane region" description="Helical" evidence="1">
    <location>
        <begin position="7"/>
        <end position="28"/>
    </location>
</feature>
<reference evidence="3 4" key="1">
    <citation type="journal article" date="2020" name="IScience">
        <title>Genome Sequencing of the Endangered Kingdonia uniflora (Circaeasteraceae, Ranunculales) Reveals Potential Mechanisms of Evolutionary Specialization.</title>
        <authorList>
            <person name="Sun Y."/>
            <person name="Deng T."/>
            <person name="Zhang A."/>
            <person name="Moore M.J."/>
            <person name="Landis J.B."/>
            <person name="Lin N."/>
            <person name="Zhang H."/>
            <person name="Zhang X."/>
            <person name="Huang J."/>
            <person name="Zhang X."/>
            <person name="Sun H."/>
            <person name="Wang H."/>
        </authorList>
    </citation>
    <scope>NUCLEOTIDE SEQUENCE [LARGE SCALE GENOMIC DNA]</scope>
    <source>
        <strain evidence="3">TB1705</strain>
        <tissue evidence="3">Leaf</tissue>
    </source>
</reference>
<keyword evidence="4" id="KW-1185">Reference proteome</keyword>